<protein>
    <submittedName>
        <fullName evidence="4">Major capsid protein</fullName>
    </submittedName>
</protein>
<evidence type="ECO:0000313" key="4">
    <source>
        <dbReference type="EMBL" id="QGZ16159.1"/>
    </source>
</evidence>
<keyword evidence="5" id="KW-1185">Reference proteome</keyword>
<proteinExistence type="predicted"/>
<keyword evidence="2" id="KW-0167">Capsid protein</keyword>
<dbReference type="Proteomes" id="UP000433471">
    <property type="component" value="Segment"/>
</dbReference>
<dbReference type="Pfam" id="PF07068">
    <property type="entry name" value="Gp23"/>
    <property type="match status" value="1"/>
</dbReference>
<dbReference type="GO" id="GO:0019028">
    <property type="term" value="C:viral capsid"/>
    <property type="evidence" value="ECO:0007669"/>
    <property type="project" value="UniProtKB-KW"/>
</dbReference>
<accession>A0A6B9J9K6</accession>
<evidence type="ECO:0000313" key="5">
    <source>
        <dbReference type="Proteomes" id="UP000433471"/>
    </source>
</evidence>
<keyword evidence="3" id="KW-0946">Virion</keyword>
<sequence length="452" mass="49010">MITEKMRQDWKKYEESNKGSFVLKGLSNEDIQVRLMENQMKWCKDNLGAVVAESNAPGSVNAHAARWQPLLINMAKRLAPMNVGNQFFGVQPMSGPDGQIFAMRARVATKDGANGVTIDMNSELFMGEGDSGRTGGVAQAGDPSGFNLREVTANPADDNTETAAGRGMSTAESELLGSQATGAKEWARVGVTIQKAAVSAKSRGVYADYSHELRQDMMNVHGEDADSILADIMLNEIQTGEDREVIRLMNFSAKRGTTHGANGIVDIQTHCSGRWAVEKWKYLLYILDLEANMIAKETRRGKGNKVLCSPNVASALVMAGMLDYATALAAQANLKVDVTSQVYAGKLANGMDVFIDPYAGAIDYITIAFKGASQLDAGAFIAPYIPVEMYKTVGEDTFQPRMAFKSRRGLVANPFVQIATNSPVATQVTTEGFAKDANPYFRKIAIKGLYIN</sequence>
<evidence type="ECO:0000256" key="2">
    <source>
        <dbReference type="ARBA" id="ARBA00022561"/>
    </source>
</evidence>
<organism evidence="4 5">
    <name type="scientific">Vibrio phage vB_VchM_Kuja</name>
    <dbReference type="NCBI Taxonomy" id="2686437"/>
    <lineage>
        <taxon>Viruses</taxon>
        <taxon>Duplodnaviria</taxon>
        <taxon>Heunggongvirae</taxon>
        <taxon>Uroviricota</taxon>
        <taxon>Caudoviricetes</taxon>
        <taxon>Pantevenvirales</taxon>
        <taxon>Ackermannviridae</taxon>
        <taxon>Kujavirus</taxon>
        <taxon>Kujavirus kuja</taxon>
    </lineage>
</organism>
<reference evidence="4 5" key="1">
    <citation type="submission" date="2019-11" db="EMBL/GenBank/DDBJ databases">
        <title>Characterization of a novel member of the family Ackermannviridae.</title>
        <authorList>
            <person name="Maina A.N."/>
            <person name="Mwaura F.B."/>
            <person name="Jumba M."/>
        </authorList>
    </citation>
    <scope>NUCLEOTIDE SEQUENCE [LARGE SCALE GENOMIC DNA]</scope>
</reference>
<dbReference type="InterPro" id="IPR010762">
    <property type="entry name" value="Gp23/Gp24_T4-like"/>
</dbReference>
<name>A0A6B9J9K6_9CAUD</name>
<dbReference type="EMBL" id="MN718199">
    <property type="protein sequence ID" value="QGZ16159.1"/>
    <property type="molecule type" value="Genomic_DNA"/>
</dbReference>
<comment type="subcellular location">
    <subcellularLocation>
        <location evidence="1">Virion</location>
    </subcellularLocation>
</comment>
<gene>
    <name evidence="4" type="ORF">Kuja_1670</name>
</gene>
<evidence type="ECO:0000256" key="3">
    <source>
        <dbReference type="ARBA" id="ARBA00022844"/>
    </source>
</evidence>
<evidence type="ECO:0000256" key="1">
    <source>
        <dbReference type="ARBA" id="ARBA00004328"/>
    </source>
</evidence>